<comment type="similarity">
    <text evidence="1">Belongs to the UPF0235 family.</text>
</comment>
<dbReference type="EMBL" id="PFBI01000006">
    <property type="protein sequence ID" value="PIR84297.1"/>
    <property type="molecule type" value="Genomic_DNA"/>
</dbReference>
<comment type="caution">
    <text evidence="2">The sequence shown here is derived from an EMBL/GenBank/DDBJ whole genome shotgun (WGS) entry which is preliminary data.</text>
</comment>
<protein>
    <submittedName>
        <fullName evidence="2">Uncharacterized protein</fullName>
    </submittedName>
</protein>
<dbReference type="InterPro" id="IPR036591">
    <property type="entry name" value="YggU-like_sf"/>
</dbReference>
<sequence>MYVRVRVVAGARKELVKKVSDTEFALSVREPAERNLANRRVQAVLAEIYEVPVRDVRITAGHRSPTKIFDIIKK</sequence>
<evidence type="ECO:0000256" key="1">
    <source>
        <dbReference type="ARBA" id="ARBA00010364"/>
    </source>
</evidence>
<dbReference type="SUPFAM" id="SSF69786">
    <property type="entry name" value="YggU-like"/>
    <property type="match status" value="1"/>
</dbReference>
<dbReference type="Pfam" id="PF02594">
    <property type="entry name" value="DUF167"/>
    <property type="match status" value="1"/>
</dbReference>
<evidence type="ECO:0000313" key="3">
    <source>
        <dbReference type="Proteomes" id="UP000229344"/>
    </source>
</evidence>
<dbReference type="AlphaFoldDB" id="A0A2H0UD27"/>
<dbReference type="InterPro" id="IPR003746">
    <property type="entry name" value="DUF167"/>
</dbReference>
<name>A0A2H0UD27_9BACT</name>
<organism evidence="2 3">
    <name type="scientific">Candidatus Kaiserbacteria bacterium CG10_big_fil_rev_8_21_14_0_10_47_16</name>
    <dbReference type="NCBI Taxonomy" id="1974608"/>
    <lineage>
        <taxon>Bacteria</taxon>
        <taxon>Candidatus Kaiseribacteriota</taxon>
    </lineage>
</organism>
<dbReference type="SMART" id="SM01152">
    <property type="entry name" value="DUF167"/>
    <property type="match status" value="1"/>
</dbReference>
<dbReference type="NCBIfam" id="TIGR00251">
    <property type="entry name" value="DUF167 family protein"/>
    <property type="match status" value="1"/>
</dbReference>
<accession>A0A2H0UD27</accession>
<dbReference type="Gene3D" id="3.30.1200.10">
    <property type="entry name" value="YggU-like"/>
    <property type="match status" value="1"/>
</dbReference>
<reference evidence="3" key="1">
    <citation type="submission" date="2017-09" db="EMBL/GenBank/DDBJ databases">
        <title>Depth-based differentiation of microbial function through sediment-hosted aquifers and enrichment of novel symbionts in the deep terrestrial subsurface.</title>
        <authorList>
            <person name="Probst A.J."/>
            <person name="Ladd B."/>
            <person name="Jarett J.K."/>
            <person name="Geller-Mcgrath D.E."/>
            <person name="Sieber C.M.K."/>
            <person name="Emerson J.B."/>
            <person name="Anantharaman K."/>
            <person name="Thomas B.C."/>
            <person name="Malmstrom R."/>
            <person name="Stieglmeier M."/>
            <person name="Klingl A."/>
            <person name="Woyke T."/>
            <person name="Ryan C.M."/>
            <person name="Banfield J.F."/>
        </authorList>
    </citation>
    <scope>NUCLEOTIDE SEQUENCE [LARGE SCALE GENOMIC DNA]</scope>
</reference>
<evidence type="ECO:0000313" key="2">
    <source>
        <dbReference type="EMBL" id="PIR84297.1"/>
    </source>
</evidence>
<dbReference type="Proteomes" id="UP000229344">
    <property type="component" value="Unassembled WGS sequence"/>
</dbReference>
<gene>
    <name evidence="2" type="ORF">COU16_01730</name>
</gene>
<proteinExistence type="inferred from homology"/>